<protein>
    <recommendedName>
        <fullName evidence="6">Annexin</fullName>
    </recommendedName>
</protein>
<name>A0ABP0EZY8_CLALP</name>
<proteinExistence type="inferred from homology"/>
<dbReference type="InterPro" id="IPR018252">
    <property type="entry name" value="Annexin_repeat_CS"/>
</dbReference>
<dbReference type="PROSITE" id="PS51842">
    <property type="entry name" value="IF_ROD_2"/>
    <property type="match status" value="1"/>
</dbReference>
<evidence type="ECO:0000313" key="11">
    <source>
        <dbReference type="Proteomes" id="UP001642483"/>
    </source>
</evidence>
<dbReference type="PANTHER" id="PTHR10502:SF175">
    <property type="entry name" value="ANNEXIN A13"/>
    <property type="match status" value="1"/>
</dbReference>
<feature type="compositionally biased region" description="Low complexity" evidence="8">
    <location>
        <begin position="364"/>
        <end position="382"/>
    </location>
</feature>
<dbReference type="PRINTS" id="PR00196">
    <property type="entry name" value="ANNEXIN"/>
</dbReference>
<dbReference type="SMART" id="SM01391">
    <property type="entry name" value="Filament"/>
    <property type="match status" value="1"/>
</dbReference>
<dbReference type="InterPro" id="IPR018502">
    <property type="entry name" value="Annexin_repeat"/>
</dbReference>
<reference evidence="10 11" key="1">
    <citation type="submission" date="2024-02" db="EMBL/GenBank/DDBJ databases">
        <authorList>
            <person name="Daric V."/>
            <person name="Darras S."/>
        </authorList>
    </citation>
    <scope>NUCLEOTIDE SEQUENCE [LARGE SCALE GENOMIC DNA]</scope>
</reference>
<keyword evidence="6" id="KW-0106">Calcium</keyword>
<dbReference type="PROSITE" id="PS00223">
    <property type="entry name" value="ANNEXIN_1"/>
    <property type="match status" value="2"/>
</dbReference>
<keyword evidence="11" id="KW-1185">Reference proteome</keyword>
<evidence type="ECO:0000256" key="2">
    <source>
        <dbReference type="ARBA" id="ARBA00022737"/>
    </source>
</evidence>
<dbReference type="InterPro" id="IPR039008">
    <property type="entry name" value="IF_rod_dom"/>
</dbReference>
<evidence type="ECO:0000256" key="7">
    <source>
        <dbReference type="SAM" id="Coils"/>
    </source>
</evidence>
<dbReference type="SUPFAM" id="SSF64593">
    <property type="entry name" value="Intermediate filament protein, coiled coil region"/>
    <property type="match status" value="2"/>
</dbReference>
<evidence type="ECO:0000256" key="5">
    <source>
        <dbReference type="ARBA" id="ARBA00023216"/>
    </source>
</evidence>
<dbReference type="Pfam" id="PF00191">
    <property type="entry name" value="Annexin"/>
    <property type="match status" value="4"/>
</dbReference>
<dbReference type="PANTHER" id="PTHR10502">
    <property type="entry name" value="ANNEXIN"/>
    <property type="match status" value="1"/>
</dbReference>
<comment type="similarity">
    <text evidence="1 6">Belongs to the annexin family.</text>
</comment>
<dbReference type="Pfam" id="PF00038">
    <property type="entry name" value="Filament"/>
    <property type="match status" value="1"/>
</dbReference>
<comment type="domain">
    <text evidence="6">A pair of annexin repeats may form one binding site for calcium and phospholipid.</text>
</comment>
<dbReference type="SUPFAM" id="SSF47874">
    <property type="entry name" value="Annexin"/>
    <property type="match status" value="1"/>
</dbReference>
<accession>A0ABP0EZY8</accession>
<dbReference type="Proteomes" id="UP001642483">
    <property type="component" value="Unassembled WGS sequence"/>
</dbReference>
<dbReference type="Gene3D" id="1.10.220.10">
    <property type="entry name" value="Annexin"/>
    <property type="match status" value="4"/>
</dbReference>
<dbReference type="Gene3D" id="1.20.5.170">
    <property type="match status" value="1"/>
</dbReference>
<feature type="region of interest" description="Disordered" evidence="8">
    <location>
        <begin position="360"/>
        <end position="470"/>
    </location>
</feature>
<organism evidence="10 11">
    <name type="scientific">Clavelina lepadiformis</name>
    <name type="common">Light-bulb sea squirt</name>
    <name type="synonym">Ascidia lepadiformis</name>
    <dbReference type="NCBI Taxonomy" id="159417"/>
    <lineage>
        <taxon>Eukaryota</taxon>
        <taxon>Metazoa</taxon>
        <taxon>Chordata</taxon>
        <taxon>Tunicata</taxon>
        <taxon>Ascidiacea</taxon>
        <taxon>Aplousobranchia</taxon>
        <taxon>Clavelinidae</taxon>
        <taxon>Clavelina</taxon>
    </lineage>
</organism>
<evidence type="ECO:0000256" key="3">
    <source>
        <dbReference type="ARBA" id="ARBA00022754"/>
    </source>
</evidence>
<evidence type="ECO:0000256" key="1">
    <source>
        <dbReference type="ARBA" id="ARBA00007831"/>
    </source>
</evidence>
<comment type="caution">
    <text evidence="10">The sequence shown here is derived from an EMBL/GenBank/DDBJ whole genome shotgun (WGS) entry which is preliminary data.</text>
</comment>
<keyword evidence="2 6" id="KW-0677">Repeat</keyword>
<keyword evidence="3" id="KW-0403">Intermediate filament</keyword>
<dbReference type="InterPro" id="IPR001464">
    <property type="entry name" value="Annexin"/>
</dbReference>
<dbReference type="InterPro" id="IPR037104">
    <property type="entry name" value="Annexin_sf"/>
</dbReference>
<feature type="compositionally biased region" description="Acidic residues" evidence="8">
    <location>
        <begin position="438"/>
        <end position="448"/>
    </location>
</feature>
<dbReference type="EMBL" id="CAWYQH010000002">
    <property type="protein sequence ID" value="CAK8673062.1"/>
    <property type="molecule type" value="Genomic_DNA"/>
</dbReference>
<keyword evidence="5 6" id="KW-0041">Annexin</keyword>
<gene>
    <name evidence="10" type="ORF">CVLEPA_LOCUS2848</name>
</gene>
<keyword evidence="4 7" id="KW-0175">Coiled coil</keyword>
<evidence type="ECO:0000256" key="4">
    <source>
        <dbReference type="ARBA" id="ARBA00023054"/>
    </source>
</evidence>
<sequence length="790" mass="90387">MPKARPSAYRRSVGKSKETSLVVVDANVKVMKEGEKDQMKRLNNRLVNYIDKVHDLESANRLLAAENAKLRKQQATPETDIAAIYDDELQRLREKVENLQVDNAKLEIERDNLVYDLEDTATKLETEKEENKELEEEVKSLRKDVDDATIERVNLESKIENQQEAMDLLKQVHEAEMENLRRQIQPVEAPLLSAEQPSILPDLNDAIQNVRKQYEAFNAKSLEDLDSFYKEKVESLNKQLKAAQEEIRDLRADNNDKRKKIHQLEMELESLRAKNDTMERSVEHLEDRLERETAENQDLLKQLHSELDSTKEDLGKYLRDYQDLNSLKLSLEQEIAIYHKLLSGEETRIGEIDTKVEVTKTIRSRSSSRSSSSSSSRSSSRHSSPERNTSEIVEEMLEKSEPLASAPAKEASTPADPPKAAESPAQEETLDEIKTESSDDSSDSDDQKEESPQAKESDAEKPEQGVISVSWKVKGGTVRPFNPFRPAEDAEALHKAMKGFGTDEKTIIEILSNRTKIQRQVIARAYKDKYDDDLLKELESELNGDLKSVVQHLMWRRSELDARAIRKAVKGLGTDEAVLIEILCTQSSQEIEEIKKDYAEIFPGRNLQQDIEKETSGEFKKFLAAILECARPVDSGTVVSNLAEQDAKALYDLGVKNWSPSNQTFLQIFTERSYQHLWYVFKQCWIKLTKDDLLKTIERDCKGDIKRGLKTLVRFSTLLPPTYYAVQIDDTFQGRGTEDKQLIYMITTRSEIDLIDIGEEYVKIFNKSLSERIESETSGDYKKMLLAIIN</sequence>
<keyword evidence="6" id="KW-0111">Calcium/phospholipid-binding</keyword>
<evidence type="ECO:0000313" key="10">
    <source>
        <dbReference type="EMBL" id="CAK8673062.1"/>
    </source>
</evidence>
<dbReference type="PROSITE" id="PS51897">
    <property type="entry name" value="ANNEXIN_2"/>
    <property type="match status" value="4"/>
</dbReference>
<feature type="domain" description="IF rod" evidence="9">
    <location>
        <begin position="35"/>
        <end position="349"/>
    </location>
</feature>
<dbReference type="Gene3D" id="1.20.5.500">
    <property type="entry name" value="Single helix bin"/>
    <property type="match status" value="1"/>
</dbReference>
<dbReference type="Gene3D" id="1.20.5.1160">
    <property type="entry name" value="Vasodilator-stimulated phosphoprotein"/>
    <property type="match status" value="1"/>
</dbReference>
<feature type="coiled-coil region" evidence="7">
    <location>
        <begin position="32"/>
        <end position="320"/>
    </location>
</feature>
<evidence type="ECO:0000256" key="8">
    <source>
        <dbReference type="SAM" id="MobiDB-lite"/>
    </source>
</evidence>
<evidence type="ECO:0000259" key="9">
    <source>
        <dbReference type="PROSITE" id="PS51842"/>
    </source>
</evidence>
<feature type="compositionally biased region" description="Basic and acidic residues" evidence="8">
    <location>
        <begin position="449"/>
        <end position="463"/>
    </location>
</feature>
<evidence type="ECO:0000256" key="6">
    <source>
        <dbReference type="RuleBase" id="RU003540"/>
    </source>
</evidence>
<dbReference type="SMART" id="SM00335">
    <property type="entry name" value="ANX"/>
    <property type="match status" value="4"/>
</dbReference>